<evidence type="ECO:0000313" key="2">
    <source>
        <dbReference type="EMBL" id="KNE65650.1"/>
    </source>
</evidence>
<feature type="compositionally biased region" description="Polar residues" evidence="1">
    <location>
        <begin position="23"/>
        <end position="47"/>
    </location>
</feature>
<feature type="compositionally biased region" description="Acidic residues" evidence="1">
    <location>
        <begin position="540"/>
        <end position="569"/>
    </location>
</feature>
<protein>
    <submittedName>
        <fullName evidence="2">Uncharacterized protein</fullName>
    </submittedName>
</protein>
<name>A0A0L0STC7_ALLM3</name>
<feature type="region of interest" description="Disordered" evidence="1">
    <location>
        <begin position="1"/>
        <end position="78"/>
    </location>
</feature>
<feature type="region of interest" description="Disordered" evidence="1">
    <location>
        <begin position="448"/>
        <end position="582"/>
    </location>
</feature>
<dbReference type="EMBL" id="GG745348">
    <property type="protein sequence ID" value="KNE65650.1"/>
    <property type="molecule type" value="Genomic_DNA"/>
</dbReference>
<feature type="compositionally biased region" description="Acidic residues" evidence="1">
    <location>
        <begin position="451"/>
        <end position="464"/>
    </location>
</feature>
<reference evidence="3" key="2">
    <citation type="submission" date="2009-11" db="EMBL/GenBank/DDBJ databases">
        <title>The Genome Sequence of Allomyces macrogynus strain ATCC 38327.</title>
        <authorList>
            <consortium name="The Broad Institute Genome Sequencing Platform"/>
            <person name="Russ C."/>
            <person name="Cuomo C."/>
            <person name="Shea T."/>
            <person name="Young S.K."/>
            <person name="Zeng Q."/>
            <person name="Koehrsen M."/>
            <person name="Haas B."/>
            <person name="Borodovsky M."/>
            <person name="Guigo R."/>
            <person name="Alvarado L."/>
            <person name="Berlin A."/>
            <person name="Borenstein D."/>
            <person name="Chen Z."/>
            <person name="Engels R."/>
            <person name="Freedman E."/>
            <person name="Gellesch M."/>
            <person name="Goldberg J."/>
            <person name="Griggs A."/>
            <person name="Gujja S."/>
            <person name="Heiman D."/>
            <person name="Hepburn T."/>
            <person name="Howarth C."/>
            <person name="Jen D."/>
            <person name="Larson L."/>
            <person name="Lewis B."/>
            <person name="Mehta T."/>
            <person name="Park D."/>
            <person name="Pearson M."/>
            <person name="Roberts A."/>
            <person name="Saif S."/>
            <person name="Shenoy N."/>
            <person name="Sisk P."/>
            <person name="Stolte C."/>
            <person name="Sykes S."/>
            <person name="Walk T."/>
            <person name="White J."/>
            <person name="Yandava C."/>
            <person name="Burger G."/>
            <person name="Gray M.W."/>
            <person name="Holland P.W.H."/>
            <person name="King N."/>
            <person name="Lang F.B.F."/>
            <person name="Roger A.J."/>
            <person name="Ruiz-Trillo I."/>
            <person name="Lander E."/>
            <person name="Nusbaum C."/>
        </authorList>
    </citation>
    <scope>NUCLEOTIDE SEQUENCE [LARGE SCALE GENOMIC DNA]</scope>
    <source>
        <strain evidence="3">ATCC 38327</strain>
    </source>
</reference>
<dbReference type="VEuPathDB" id="FungiDB:AMAG_09633"/>
<evidence type="ECO:0000256" key="1">
    <source>
        <dbReference type="SAM" id="MobiDB-lite"/>
    </source>
</evidence>
<keyword evidence="3" id="KW-1185">Reference proteome</keyword>
<dbReference type="AlphaFoldDB" id="A0A0L0STC7"/>
<organism evidence="2 3">
    <name type="scientific">Allomyces macrogynus (strain ATCC 38327)</name>
    <name type="common">Allomyces javanicus var. macrogynus</name>
    <dbReference type="NCBI Taxonomy" id="578462"/>
    <lineage>
        <taxon>Eukaryota</taxon>
        <taxon>Fungi</taxon>
        <taxon>Fungi incertae sedis</taxon>
        <taxon>Blastocladiomycota</taxon>
        <taxon>Blastocladiomycetes</taxon>
        <taxon>Blastocladiales</taxon>
        <taxon>Blastocladiaceae</taxon>
        <taxon>Allomyces</taxon>
    </lineage>
</organism>
<evidence type="ECO:0000313" key="3">
    <source>
        <dbReference type="Proteomes" id="UP000054350"/>
    </source>
</evidence>
<dbReference type="OrthoDB" id="10266186at2759"/>
<reference evidence="2 3" key="1">
    <citation type="submission" date="2009-11" db="EMBL/GenBank/DDBJ databases">
        <title>Annotation of Allomyces macrogynus ATCC 38327.</title>
        <authorList>
            <consortium name="The Broad Institute Genome Sequencing Platform"/>
            <person name="Russ C."/>
            <person name="Cuomo C."/>
            <person name="Burger G."/>
            <person name="Gray M.W."/>
            <person name="Holland P.W.H."/>
            <person name="King N."/>
            <person name="Lang F.B.F."/>
            <person name="Roger A.J."/>
            <person name="Ruiz-Trillo I."/>
            <person name="Young S.K."/>
            <person name="Zeng Q."/>
            <person name="Gargeya S."/>
            <person name="Fitzgerald M."/>
            <person name="Haas B."/>
            <person name="Abouelleil A."/>
            <person name="Alvarado L."/>
            <person name="Arachchi H.M."/>
            <person name="Berlin A."/>
            <person name="Chapman S.B."/>
            <person name="Gearin G."/>
            <person name="Goldberg J."/>
            <person name="Griggs A."/>
            <person name="Gujja S."/>
            <person name="Hansen M."/>
            <person name="Heiman D."/>
            <person name="Howarth C."/>
            <person name="Larimer J."/>
            <person name="Lui A."/>
            <person name="MacDonald P.J.P."/>
            <person name="McCowen C."/>
            <person name="Montmayeur A."/>
            <person name="Murphy C."/>
            <person name="Neiman D."/>
            <person name="Pearson M."/>
            <person name="Priest M."/>
            <person name="Roberts A."/>
            <person name="Saif S."/>
            <person name="Shea T."/>
            <person name="Sisk P."/>
            <person name="Stolte C."/>
            <person name="Sykes S."/>
            <person name="Wortman J."/>
            <person name="Nusbaum C."/>
            <person name="Birren B."/>
        </authorList>
    </citation>
    <scope>NUCLEOTIDE SEQUENCE [LARGE SCALE GENOMIC DNA]</scope>
    <source>
        <strain evidence="2 3">ATCC 38327</strain>
    </source>
</reference>
<dbReference type="Proteomes" id="UP000054350">
    <property type="component" value="Unassembled WGS sequence"/>
</dbReference>
<feature type="compositionally biased region" description="Gly residues" evidence="1">
    <location>
        <begin position="527"/>
        <end position="539"/>
    </location>
</feature>
<sequence>MDRDDAGPARPPARRRCRRSECRATQSLSPHASPSPPGTLSSATATDDNMDDENASIAHPDDAPPLPPAKRARHHRSPLDSLPAALTHARALADYLSPLPESAASHPTVRAAADELEALIPHITHVFTTAPALRVRAADVRSWIGTLQQTLSVDVLDAAPADLVLDVVDVVDQMVRSVGAVDVAYKWAIALLDIAQLRVEEHAEWMSDAEWCLVRAVDWAHWVLHAETDPDRLVTRTTTTVDRLLMLETTLHNDVLTLPSSTRPYLLHLILSLLHHTWYTAHRAAAHSPTFQHHWAATLRTLATDTDDLDLAHAALQRARMAVLLRSRPPAPSPSVDGHLLYARRARLVAKLVRSAIAGHATTMAVQFQLGETDPARFDDMAAVEYRKVLAIEPGHKAARKGLVALGRATDAEKGMWDARRAPVVAVRPVRVPRIAEVRTPVVQPLWPVVGEEEDQETDEDPDFDPVRADGEVEEEDELSDVTSSEVGQDDLADVAMDDGDDLDGETMDLDMLLDEYLQEREVDTVDGGGGGGGGGGAGGEDEAMEEDGVTVGDASEDDSDAMVEDTDEERAAAIWHGGKAG</sequence>
<accession>A0A0L0STC7</accession>
<gene>
    <name evidence="2" type="ORF">AMAG_09633</name>
</gene>
<feature type="compositionally biased region" description="Acidic residues" evidence="1">
    <location>
        <begin position="488"/>
        <end position="514"/>
    </location>
</feature>
<proteinExistence type="predicted"/>